<evidence type="ECO:0000313" key="3">
    <source>
        <dbReference type="EMBL" id="MEX6686496.1"/>
    </source>
</evidence>
<dbReference type="EMBL" id="JAULBC010000001">
    <property type="protein sequence ID" value="MEX6686496.1"/>
    <property type="molecule type" value="Genomic_DNA"/>
</dbReference>
<feature type="domain" description="DUF5018" evidence="2">
    <location>
        <begin position="11"/>
        <end position="358"/>
    </location>
</feature>
<comment type="caution">
    <text evidence="3">The sequence shown here is derived from an EMBL/GenBank/DDBJ whole genome shotgun (WGS) entry which is preliminary data.</text>
</comment>
<evidence type="ECO:0000259" key="2">
    <source>
        <dbReference type="Pfam" id="PF16410"/>
    </source>
</evidence>
<name>A0ABV3Z9F1_9BACT</name>
<keyword evidence="1" id="KW-0732">Signal</keyword>
<dbReference type="PROSITE" id="PS51257">
    <property type="entry name" value="PROKAR_LIPOPROTEIN"/>
    <property type="match status" value="1"/>
</dbReference>
<accession>A0ABV3Z9F1</accession>
<dbReference type="Proteomes" id="UP001560573">
    <property type="component" value="Unassembled WGS sequence"/>
</dbReference>
<feature type="signal peptide" evidence="1">
    <location>
        <begin position="1"/>
        <end position="24"/>
    </location>
</feature>
<proteinExistence type="predicted"/>
<protein>
    <submittedName>
        <fullName evidence="3">DUF5018 domain-containing protein</fullName>
    </submittedName>
</protein>
<sequence length="558" mass="60850">MKKMLFLSLVSALMLASISSCRKADAVIRKEQSALSDIYLTTEGKGGERLFDPRYSANNDTVYFDVPWYYPVDSDNEVDLTKMIIRSTIPTDAKMAPTLGTVMDLTKPVTLTVTAGNGKQNTYVVVAKKVGDVSITSAAIAYEAEGATQNLEGVIQQNEILFYVLPGTDVTKSTFTYEINKHSKGSIASGTVIDLTNPVPFTVTGVDNVPKTYTLRATEPVKLAYGVGINRKLFTKTAAELSFGANMETSIAVSGDYLVLVRRTSPSKYSVYNRFTGAYVQEMMNPFGSTLSFQMVEDSTGNLLAASWAPKNANFTLYKFKSPLDASPVKVLEWTNNNPAGITADGGVGRRVNVYGDLNKDAIIMAPAGLSDVIYRWRIVGGQVVSNTPEVIKYKSIAGGSSSFLGYYAEAQPVSADANANYFINYQFEVALVNGSTHERITALNLGWPVVFTMPTAYARFNNANYLAIVKYLNTYDLNQVQTSLYDVTQQSKISMDPASDDYSSFNVYNSTLLTGTTNGNGTADICIGFSNNKERMQVYTLLTNGGISAQEFTNYAK</sequence>
<gene>
    <name evidence="3" type="ORF">QTN47_03270</name>
</gene>
<keyword evidence="4" id="KW-1185">Reference proteome</keyword>
<evidence type="ECO:0000256" key="1">
    <source>
        <dbReference type="SAM" id="SignalP"/>
    </source>
</evidence>
<dbReference type="Gene3D" id="2.60.40.2340">
    <property type="match status" value="2"/>
</dbReference>
<evidence type="ECO:0000313" key="4">
    <source>
        <dbReference type="Proteomes" id="UP001560573"/>
    </source>
</evidence>
<feature type="chain" id="PRO_5046869209" evidence="1">
    <location>
        <begin position="25"/>
        <end position="558"/>
    </location>
</feature>
<dbReference type="Pfam" id="PF16410">
    <property type="entry name" value="DUF5018"/>
    <property type="match status" value="1"/>
</dbReference>
<dbReference type="RefSeq" id="WP_369327892.1">
    <property type="nucleotide sequence ID" value="NZ_JAULBC010000001.1"/>
</dbReference>
<organism evidence="3 4">
    <name type="scientific">Danxiaibacter flavus</name>
    <dbReference type="NCBI Taxonomy" id="3049108"/>
    <lineage>
        <taxon>Bacteria</taxon>
        <taxon>Pseudomonadati</taxon>
        <taxon>Bacteroidota</taxon>
        <taxon>Chitinophagia</taxon>
        <taxon>Chitinophagales</taxon>
        <taxon>Chitinophagaceae</taxon>
        <taxon>Danxiaibacter</taxon>
    </lineage>
</organism>
<dbReference type="InterPro" id="IPR032186">
    <property type="entry name" value="DUF5018"/>
</dbReference>
<reference evidence="3 4" key="1">
    <citation type="submission" date="2023-07" db="EMBL/GenBank/DDBJ databases">
        <authorList>
            <person name="Lian W.-H."/>
        </authorList>
    </citation>
    <scope>NUCLEOTIDE SEQUENCE [LARGE SCALE GENOMIC DNA]</scope>
    <source>
        <strain evidence="3 4">SYSU DXS3180</strain>
    </source>
</reference>